<sequence>MTNMEIEDVLSSIRRLVSENARGDSKPEASSASDSAEQGPSDVDSKADTKAPMFTSVQGDSRREATNTASEAVEQTLVLTPALMVSQSDEAELEPAVDEAGDAPYSESDNDGEPDVADANVVSQEAVAAAVKDAIEEHVETAAQEAREETLQLDATFRHSDPEASDLEDRIAGLEAAVAAREDDWEPDGISESDNTAAPVDTLTWEDHDEVHGRGWESIEANEVEEAEFVDESAAALSEDGDEAQMAEPAFPSGDEAKLAALASLMDAARKGTETDPATETSTPAATESDNDAPASFLGENDAVLDEEMLRELVAEIVRQELQGSLGERITRNVRKLVRREIHRALTARDMD</sequence>
<gene>
    <name evidence="2" type="ORF">NOI20_15795</name>
</gene>
<organism evidence="2 3">
    <name type="scientific">Rhodalgimonas zhirmunskyi</name>
    <dbReference type="NCBI Taxonomy" id="2964767"/>
    <lineage>
        <taxon>Bacteria</taxon>
        <taxon>Pseudomonadati</taxon>
        <taxon>Pseudomonadota</taxon>
        <taxon>Alphaproteobacteria</taxon>
        <taxon>Rhodobacterales</taxon>
        <taxon>Roseobacteraceae</taxon>
        <taxon>Rhodalgimonas</taxon>
    </lineage>
</organism>
<dbReference type="Proteomes" id="UP001227162">
    <property type="component" value="Unassembled WGS sequence"/>
</dbReference>
<reference evidence="2" key="2">
    <citation type="submission" date="2023-04" db="EMBL/GenBank/DDBJ databases">
        <title>'Rhodoalgimonas zhirmunskyi' gen. nov., isolated from a red alga.</title>
        <authorList>
            <person name="Nedashkovskaya O.I."/>
            <person name="Otstavnykh N.Y."/>
            <person name="Bystritskaya E.P."/>
            <person name="Balabanova L.A."/>
            <person name="Isaeva M.P."/>
        </authorList>
    </citation>
    <scope>NUCLEOTIDE SEQUENCE</scope>
    <source>
        <strain evidence="2">10Alg 79</strain>
    </source>
</reference>
<feature type="compositionally biased region" description="Low complexity" evidence="1">
    <location>
        <begin position="275"/>
        <end position="288"/>
    </location>
</feature>
<keyword evidence="3" id="KW-1185">Reference proteome</keyword>
<evidence type="ECO:0000313" key="2">
    <source>
        <dbReference type="EMBL" id="MDQ2095582.1"/>
    </source>
</evidence>
<accession>A0AAJ1UGQ0</accession>
<feature type="region of interest" description="Disordered" evidence="1">
    <location>
        <begin position="270"/>
        <end position="296"/>
    </location>
</feature>
<feature type="region of interest" description="Disordered" evidence="1">
    <location>
        <begin position="18"/>
        <end position="116"/>
    </location>
</feature>
<evidence type="ECO:0000256" key="1">
    <source>
        <dbReference type="SAM" id="MobiDB-lite"/>
    </source>
</evidence>
<protein>
    <submittedName>
        <fullName evidence="2">Uncharacterized protein</fullName>
    </submittedName>
</protein>
<dbReference type="AlphaFoldDB" id="A0AAJ1UGQ0"/>
<proteinExistence type="predicted"/>
<dbReference type="EMBL" id="JANFFA010000005">
    <property type="protein sequence ID" value="MDQ2095582.1"/>
    <property type="molecule type" value="Genomic_DNA"/>
</dbReference>
<evidence type="ECO:0000313" key="3">
    <source>
        <dbReference type="Proteomes" id="UP001227162"/>
    </source>
</evidence>
<feature type="compositionally biased region" description="Polar residues" evidence="1">
    <location>
        <begin position="28"/>
        <end position="38"/>
    </location>
</feature>
<feature type="compositionally biased region" description="Acidic residues" evidence="1">
    <location>
        <begin position="89"/>
        <end position="101"/>
    </location>
</feature>
<comment type="caution">
    <text evidence="2">The sequence shown here is derived from an EMBL/GenBank/DDBJ whole genome shotgun (WGS) entry which is preliminary data.</text>
</comment>
<name>A0AAJ1UGQ0_9RHOB</name>
<reference evidence="2" key="1">
    <citation type="submission" date="2022-07" db="EMBL/GenBank/DDBJ databases">
        <authorList>
            <person name="Otstavnykh N."/>
            <person name="Isaeva M."/>
            <person name="Bystritskaya E."/>
        </authorList>
    </citation>
    <scope>NUCLEOTIDE SEQUENCE</scope>
    <source>
        <strain evidence="2">10Alg 79</strain>
    </source>
</reference>